<dbReference type="CDD" id="cd01638">
    <property type="entry name" value="CysQ"/>
    <property type="match status" value="1"/>
</dbReference>
<organism evidence="5 6">
    <name type="scientific">Rhodoblastus acidophilus</name>
    <name type="common">Rhodopseudomonas acidophila</name>
    <dbReference type="NCBI Taxonomy" id="1074"/>
    <lineage>
        <taxon>Bacteria</taxon>
        <taxon>Pseudomonadati</taxon>
        <taxon>Pseudomonadota</taxon>
        <taxon>Alphaproteobacteria</taxon>
        <taxon>Hyphomicrobiales</taxon>
        <taxon>Rhodoblastaceae</taxon>
        <taxon>Rhodoblastus</taxon>
    </lineage>
</organism>
<feature type="binding site" evidence="4">
    <location>
        <position position="97"/>
    </location>
    <ligand>
        <name>Mg(2+)</name>
        <dbReference type="ChEBI" id="CHEBI:18420"/>
        <label>1</label>
        <note>catalytic</note>
    </ligand>
</feature>
<accession>A0A212QMJ5</accession>
<evidence type="ECO:0000256" key="3">
    <source>
        <dbReference type="ARBA" id="ARBA00022842"/>
    </source>
</evidence>
<dbReference type="GO" id="GO:0046872">
    <property type="term" value="F:metal ion binding"/>
    <property type="evidence" value="ECO:0007669"/>
    <property type="project" value="UniProtKB-KW"/>
</dbReference>
<keyword evidence="3 4" id="KW-0460">Magnesium</keyword>
<keyword evidence="6" id="KW-1185">Reference proteome</keyword>
<dbReference type="PRINTS" id="PR00377">
    <property type="entry name" value="IMPHPHTASES"/>
</dbReference>
<dbReference type="InterPro" id="IPR000760">
    <property type="entry name" value="Inositol_monophosphatase-like"/>
</dbReference>
<dbReference type="PROSITE" id="PS00630">
    <property type="entry name" value="IMP_2"/>
    <property type="match status" value="1"/>
</dbReference>
<evidence type="ECO:0000256" key="1">
    <source>
        <dbReference type="ARBA" id="ARBA00009759"/>
    </source>
</evidence>
<proteinExistence type="inferred from homology"/>
<feature type="binding site" evidence="4">
    <location>
        <position position="100"/>
    </location>
    <ligand>
        <name>Mg(2+)</name>
        <dbReference type="ChEBI" id="CHEBI:18420"/>
        <label>1</label>
        <note>catalytic</note>
    </ligand>
</feature>
<feature type="binding site" evidence="4">
    <location>
        <position position="79"/>
    </location>
    <ligand>
        <name>Mg(2+)</name>
        <dbReference type="ChEBI" id="CHEBI:18420"/>
        <label>1</label>
        <note>catalytic</note>
    </ligand>
</feature>
<dbReference type="Gene3D" id="3.40.190.80">
    <property type="match status" value="1"/>
</dbReference>
<keyword evidence="2 4" id="KW-0479">Metal-binding</keyword>
<dbReference type="InterPro" id="IPR020550">
    <property type="entry name" value="Inositol_monophosphatase_CS"/>
</dbReference>
<dbReference type="PANTHER" id="PTHR20854">
    <property type="entry name" value="INOSITOL MONOPHOSPHATASE"/>
    <property type="match status" value="1"/>
</dbReference>
<protein>
    <submittedName>
        <fullName evidence="5">Myo-inositol-1(Or 4)-monophosphatase</fullName>
    </submittedName>
</protein>
<dbReference type="GO" id="GO:0008934">
    <property type="term" value="F:inositol monophosphate 1-phosphatase activity"/>
    <property type="evidence" value="ECO:0007669"/>
    <property type="project" value="TreeGrafter"/>
</dbReference>
<evidence type="ECO:0000256" key="4">
    <source>
        <dbReference type="PIRSR" id="PIRSR600760-2"/>
    </source>
</evidence>
<dbReference type="AlphaFoldDB" id="A0A212QMJ5"/>
<dbReference type="Gene3D" id="3.30.540.10">
    <property type="entry name" value="Fructose-1,6-Bisphosphatase, subunit A, domain 1"/>
    <property type="match status" value="1"/>
</dbReference>
<comment type="cofactor">
    <cofactor evidence="4">
        <name>Mg(2+)</name>
        <dbReference type="ChEBI" id="CHEBI:18420"/>
    </cofactor>
</comment>
<dbReference type="Pfam" id="PF00459">
    <property type="entry name" value="Inositol_P"/>
    <property type="match status" value="1"/>
</dbReference>
<dbReference type="SUPFAM" id="SSF56655">
    <property type="entry name" value="Carbohydrate phosphatase"/>
    <property type="match status" value="1"/>
</dbReference>
<dbReference type="GO" id="GO:0046854">
    <property type="term" value="P:phosphatidylinositol phosphate biosynthetic process"/>
    <property type="evidence" value="ECO:0007669"/>
    <property type="project" value="InterPro"/>
</dbReference>
<evidence type="ECO:0000313" key="6">
    <source>
        <dbReference type="Proteomes" id="UP000198418"/>
    </source>
</evidence>
<feature type="binding site" evidence="4">
    <location>
        <position position="99"/>
    </location>
    <ligand>
        <name>Mg(2+)</name>
        <dbReference type="ChEBI" id="CHEBI:18420"/>
        <label>1</label>
        <note>catalytic</note>
    </ligand>
</feature>
<sequence length="275" mass="28548">MVQTLDPAADPAALAPHVEAVLRDAGRIALSYFRPGRATVAEVTHKQGGSPVTSADLRVDAFLKEHLARLAPDFGWLSEETADTPQRLGRECVFIVDPIDGTRGFAAGDPCFAICAAVVVAGLPALGVVHAPALDQTFVARRGGGATCNGAPISVSSRRELAGARLAAPDVMAADLRRAGLVFEEKPRLPSLAMRLLRVAEGALDGALANKNACDWDIAAADVILREAGGVLTDFAGQAPRYNRADPTHPALAAAPPGLQDDLIAAARGGKSSNR</sequence>
<name>A0A212QMJ5_RHOAC</name>
<dbReference type="Proteomes" id="UP000198418">
    <property type="component" value="Unassembled WGS sequence"/>
</dbReference>
<gene>
    <name evidence="5" type="ORF">SAMN06265338_101851</name>
</gene>
<dbReference type="GO" id="GO:0006020">
    <property type="term" value="P:inositol metabolic process"/>
    <property type="evidence" value="ECO:0007669"/>
    <property type="project" value="TreeGrafter"/>
</dbReference>
<dbReference type="RefSeq" id="WP_244593165.1">
    <property type="nucleotide sequence ID" value="NZ_FYDG01000001.1"/>
</dbReference>
<reference evidence="6" key="1">
    <citation type="submission" date="2017-06" db="EMBL/GenBank/DDBJ databases">
        <authorList>
            <person name="Varghese N."/>
            <person name="Submissions S."/>
        </authorList>
    </citation>
    <scope>NUCLEOTIDE SEQUENCE [LARGE SCALE GENOMIC DNA]</scope>
    <source>
        <strain evidence="6">DSM 137</strain>
    </source>
</reference>
<dbReference type="PANTHER" id="PTHR20854:SF4">
    <property type="entry name" value="INOSITOL-1-MONOPHOSPHATASE-RELATED"/>
    <property type="match status" value="1"/>
</dbReference>
<evidence type="ECO:0000313" key="5">
    <source>
        <dbReference type="EMBL" id="SNB60565.1"/>
    </source>
</evidence>
<feature type="binding site" evidence="4">
    <location>
        <position position="217"/>
    </location>
    <ligand>
        <name>Mg(2+)</name>
        <dbReference type="ChEBI" id="CHEBI:18420"/>
        <label>1</label>
        <note>catalytic</note>
    </ligand>
</feature>
<comment type="similarity">
    <text evidence="1">Belongs to the inositol monophosphatase superfamily.</text>
</comment>
<dbReference type="GO" id="GO:0007165">
    <property type="term" value="P:signal transduction"/>
    <property type="evidence" value="ECO:0007669"/>
    <property type="project" value="TreeGrafter"/>
</dbReference>
<evidence type="ECO:0000256" key="2">
    <source>
        <dbReference type="ARBA" id="ARBA00022723"/>
    </source>
</evidence>
<dbReference type="EMBL" id="FYDG01000001">
    <property type="protein sequence ID" value="SNB60565.1"/>
    <property type="molecule type" value="Genomic_DNA"/>
</dbReference>